<dbReference type="CDD" id="cd03024">
    <property type="entry name" value="DsbA_FrnE"/>
    <property type="match status" value="1"/>
</dbReference>
<sequence>MNSSADSPIKIDIWSDVACPWCYVGKRRLERALQSFDGEAVIEFHSFELAPDTPVDFSGSEVDFLARHKGMPHAQVEQMLTQMTALAAEEGLAFDYDALQHTKTLKAHELLHHAKTLGRQADLKERLLKAYFEQGRHVGRVDELVALAEEIGMDLAAARDALESGKYADDVAADIAQAHAMGIRGVPFYVFDERVGVSGAQPSDVFTDVLERVASKEL</sequence>
<dbReference type="InterPro" id="IPR001853">
    <property type="entry name" value="DSBA-like_thioredoxin_dom"/>
</dbReference>
<evidence type="ECO:0000313" key="2">
    <source>
        <dbReference type="EMBL" id="NEE02003.1"/>
    </source>
</evidence>
<reference evidence="2 3" key="1">
    <citation type="submission" date="2020-02" db="EMBL/GenBank/DDBJ databases">
        <authorList>
            <person name="Li X.-J."/>
            <person name="Han X.-M."/>
        </authorList>
    </citation>
    <scope>NUCLEOTIDE SEQUENCE [LARGE SCALE GENOMIC DNA]</scope>
    <source>
        <strain evidence="2 3">CCTCC AB 2017055</strain>
    </source>
</reference>
<dbReference type="AlphaFoldDB" id="A0A6L9SAC2"/>
<feature type="domain" description="DSBA-like thioredoxin" evidence="1">
    <location>
        <begin position="11"/>
        <end position="210"/>
    </location>
</feature>
<gene>
    <name evidence="2" type="ORF">G1H10_17650</name>
</gene>
<dbReference type="Pfam" id="PF01323">
    <property type="entry name" value="DSBA"/>
    <property type="match status" value="1"/>
</dbReference>
<dbReference type="SUPFAM" id="SSF52833">
    <property type="entry name" value="Thioredoxin-like"/>
    <property type="match status" value="1"/>
</dbReference>
<proteinExistence type="predicted"/>
<dbReference type="EMBL" id="JAAGOA010000012">
    <property type="protein sequence ID" value="NEE02003.1"/>
    <property type="molecule type" value="Genomic_DNA"/>
</dbReference>
<comment type="caution">
    <text evidence="2">The sequence shown here is derived from an EMBL/GenBank/DDBJ whole genome shotgun (WGS) entry which is preliminary data.</text>
</comment>
<protein>
    <submittedName>
        <fullName evidence="2">DsbA family oxidoreductase</fullName>
    </submittedName>
</protein>
<dbReference type="Proteomes" id="UP000475214">
    <property type="component" value="Unassembled WGS sequence"/>
</dbReference>
<dbReference type="PANTHER" id="PTHR13887">
    <property type="entry name" value="GLUTATHIONE S-TRANSFERASE KAPPA"/>
    <property type="match status" value="1"/>
</dbReference>
<dbReference type="PANTHER" id="PTHR13887:SF41">
    <property type="entry name" value="THIOREDOXIN SUPERFAMILY PROTEIN"/>
    <property type="match status" value="1"/>
</dbReference>
<accession>A0A6L9SAC2</accession>
<evidence type="ECO:0000313" key="3">
    <source>
        <dbReference type="Proteomes" id="UP000475214"/>
    </source>
</evidence>
<dbReference type="GO" id="GO:0016491">
    <property type="term" value="F:oxidoreductase activity"/>
    <property type="evidence" value="ECO:0007669"/>
    <property type="project" value="InterPro"/>
</dbReference>
<dbReference type="Gene3D" id="3.40.30.10">
    <property type="entry name" value="Glutaredoxin"/>
    <property type="match status" value="1"/>
</dbReference>
<dbReference type="InterPro" id="IPR036249">
    <property type="entry name" value="Thioredoxin-like_sf"/>
</dbReference>
<organism evidence="2 3">
    <name type="scientific">Phytoactinopolyspora halotolerans</name>
    <dbReference type="NCBI Taxonomy" id="1981512"/>
    <lineage>
        <taxon>Bacteria</taxon>
        <taxon>Bacillati</taxon>
        <taxon>Actinomycetota</taxon>
        <taxon>Actinomycetes</taxon>
        <taxon>Jiangellales</taxon>
        <taxon>Jiangellaceae</taxon>
        <taxon>Phytoactinopolyspora</taxon>
    </lineage>
</organism>
<evidence type="ECO:0000259" key="1">
    <source>
        <dbReference type="Pfam" id="PF01323"/>
    </source>
</evidence>
<keyword evidence="3" id="KW-1185">Reference proteome</keyword>
<name>A0A6L9SAC2_9ACTN</name>
<dbReference type="RefSeq" id="WP_163740167.1">
    <property type="nucleotide sequence ID" value="NZ_JAAGOA010000012.1"/>
</dbReference>